<evidence type="ECO:0000256" key="2">
    <source>
        <dbReference type="ARBA" id="ARBA00022448"/>
    </source>
</evidence>
<evidence type="ECO:0000259" key="4">
    <source>
        <dbReference type="SMART" id="SM00062"/>
    </source>
</evidence>
<dbReference type="AlphaFoldDB" id="A0A367R7X6"/>
<name>A0A367R7X6_9NOSO</name>
<keyword evidence="6" id="KW-1185">Reference proteome</keyword>
<dbReference type="PANTHER" id="PTHR30085:SF6">
    <property type="entry name" value="ABC TRANSPORTER GLUTAMINE-BINDING PROTEIN GLNH"/>
    <property type="match status" value="1"/>
</dbReference>
<dbReference type="SUPFAM" id="SSF53850">
    <property type="entry name" value="Periplasmic binding protein-like II"/>
    <property type="match status" value="2"/>
</dbReference>
<dbReference type="Gene3D" id="3.40.190.10">
    <property type="entry name" value="Periplasmic binding protein-like II"/>
    <property type="match status" value="3"/>
</dbReference>
<dbReference type="GO" id="GO:0006865">
    <property type="term" value="P:amino acid transport"/>
    <property type="evidence" value="ECO:0007669"/>
    <property type="project" value="TreeGrafter"/>
</dbReference>
<evidence type="ECO:0000256" key="3">
    <source>
        <dbReference type="ARBA" id="ARBA00022729"/>
    </source>
</evidence>
<comment type="caution">
    <text evidence="5">The sequence shown here is derived from an EMBL/GenBank/DDBJ whole genome shotgun (WGS) entry which is preliminary data.</text>
</comment>
<proteinExistence type="inferred from homology"/>
<dbReference type="InterPro" id="IPR001360">
    <property type="entry name" value="Glyco_hydro_1"/>
</dbReference>
<gene>
    <name evidence="5" type="ORF">A6770_19440</name>
</gene>
<organism evidence="5 6">
    <name type="scientific">Nostoc minutum NIES-26</name>
    <dbReference type="NCBI Taxonomy" id="1844469"/>
    <lineage>
        <taxon>Bacteria</taxon>
        <taxon>Bacillati</taxon>
        <taxon>Cyanobacteriota</taxon>
        <taxon>Cyanophyceae</taxon>
        <taxon>Nostocales</taxon>
        <taxon>Nostocaceae</taxon>
        <taxon>Nostoc</taxon>
    </lineage>
</organism>
<sequence length="745" mass="83844">MSNPLPISGFAPLPKSFMFGVATADHQCEAYDSHYEDIRDVWERRRALTIRGQATDFWNRYAEDIALAQSLGCKVFRFSIAWSRVEPKPGEFSEEAFEHYRQVIETIRSHNMEPLVTLHHFTHPIHVEARGGLTSPDFPAIFANYATEVAKRLGPLARYWISFNEPSQLIYGYVKPWWERAYFMPPGLDRGASIADQMTSVQKLMRNLFVAHTRARTILKKVNPDAQVGANPMLLGLPLWVQRLIDRNVTNLRRPEDFIAQGKRYTERALLEKGQVDVVIATLTVTQERQQEVAFSEAYFQAGQILIVKSDSPIQQLEDFNGKPVAVVKSSTAESTIDKLLPAANIQVVDDYTDALRALDYEQISAILIDDIILLGVLEQYPGKYRLVGNNGDKLTEENYAAAVVKGDRALLNAVDGAVRYFKESGAWEASFTRYFPNQPVPPVPPIGRRSTLADITTGSSNSPTATFTQPLPLAKSGTPLRRIQDRGYLIIAVKDNVPGFGYRDPNTKEFSGLEIDLARTVAKQIFGDPSKVKFYPVSTQERLPVLHSIARIFDPILKIFSILSTSLTSNWWHLGMAGKLPTFLCPQECVGQQDFVGFDYYWGISSLRLNRIQQLMDAAFGRFGNAPVWSGVLYDMLKFHAQLFPGKEIMIVENGCVDVADKVVTRVDYLHQHVQQVQRARQDGVNVVGYVSWCITSNREWGLKFGPDSDFGLYHVDLDTDPELKRQPTLAVAAYREVINKGGV</sequence>
<accession>A0A367R7X6</accession>
<keyword evidence="3" id="KW-0732">Signal</keyword>
<dbReference type="Pfam" id="PF00232">
    <property type="entry name" value="Glyco_hydro_1"/>
    <property type="match status" value="2"/>
</dbReference>
<evidence type="ECO:0000256" key="1">
    <source>
        <dbReference type="ARBA" id="ARBA00010333"/>
    </source>
</evidence>
<dbReference type="EMBL" id="LXQD01000215">
    <property type="protein sequence ID" value="RCJ32020.1"/>
    <property type="molecule type" value="Genomic_DNA"/>
</dbReference>
<dbReference type="InterPro" id="IPR018313">
    <property type="entry name" value="SBP_3_CS"/>
</dbReference>
<comment type="similarity">
    <text evidence="1">Belongs to the bacterial solute-binding protein 3 family.</text>
</comment>
<dbReference type="SUPFAM" id="SSF51445">
    <property type="entry name" value="(Trans)glycosidases"/>
    <property type="match status" value="2"/>
</dbReference>
<feature type="domain" description="Solute-binding protein family 3/N-terminal" evidence="4">
    <location>
        <begin position="236"/>
        <end position="439"/>
    </location>
</feature>
<dbReference type="InterPro" id="IPR017853">
    <property type="entry name" value="GH"/>
</dbReference>
<dbReference type="PRINTS" id="PR00131">
    <property type="entry name" value="GLHYDRLASE1"/>
</dbReference>
<dbReference type="GO" id="GO:0005576">
    <property type="term" value="C:extracellular region"/>
    <property type="evidence" value="ECO:0007669"/>
    <property type="project" value="TreeGrafter"/>
</dbReference>
<dbReference type="InterPro" id="IPR001638">
    <property type="entry name" value="Solute-binding_3/MltF_N"/>
</dbReference>
<evidence type="ECO:0000313" key="6">
    <source>
        <dbReference type="Proteomes" id="UP000252107"/>
    </source>
</evidence>
<dbReference type="GO" id="GO:0004553">
    <property type="term" value="F:hydrolase activity, hydrolyzing O-glycosyl compounds"/>
    <property type="evidence" value="ECO:0007669"/>
    <property type="project" value="InterPro"/>
</dbReference>
<dbReference type="PANTHER" id="PTHR30085">
    <property type="entry name" value="AMINO ACID ABC TRANSPORTER PERMEASE"/>
    <property type="match status" value="1"/>
</dbReference>
<dbReference type="GO" id="GO:0005975">
    <property type="term" value="P:carbohydrate metabolic process"/>
    <property type="evidence" value="ECO:0007669"/>
    <property type="project" value="InterPro"/>
</dbReference>
<dbReference type="Pfam" id="PF00497">
    <property type="entry name" value="SBP_bac_3"/>
    <property type="match status" value="1"/>
</dbReference>
<dbReference type="PROSITE" id="PS01039">
    <property type="entry name" value="SBP_BACTERIAL_3"/>
    <property type="match status" value="1"/>
</dbReference>
<keyword evidence="2" id="KW-0813">Transport</keyword>
<dbReference type="Gene3D" id="3.20.20.80">
    <property type="entry name" value="Glycosidases"/>
    <property type="match status" value="2"/>
</dbReference>
<dbReference type="SMART" id="SM00062">
    <property type="entry name" value="PBPb"/>
    <property type="match status" value="1"/>
</dbReference>
<dbReference type="InterPro" id="IPR051455">
    <property type="entry name" value="Bact_solute-bind_prot3"/>
</dbReference>
<protein>
    <submittedName>
        <fullName evidence="5">ABC transporter substrate-binding protein</fullName>
    </submittedName>
</protein>
<reference evidence="5" key="1">
    <citation type="submission" date="2016-04" db="EMBL/GenBank/DDBJ databases">
        <authorList>
            <person name="Tabuchi Yagui T.R."/>
        </authorList>
    </citation>
    <scope>NUCLEOTIDE SEQUENCE [LARGE SCALE GENOMIC DNA]</scope>
    <source>
        <strain evidence="5">NIES-26</strain>
    </source>
</reference>
<evidence type="ECO:0000313" key="5">
    <source>
        <dbReference type="EMBL" id="RCJ32020.1"/>
    </source>
</evidence>
<dbReference type="Proteomes" id="UP000252107">
    <property type="component" value="Unassembled WGS sequence"/>
</dbReference>
<dbReference type="GO" id="GO:0030288">
    <property type="term" value="C:outer membrane-bounded periplasmic space"/>
    <property type="evidence" value="ECO:0007669"/>
    <property type="project" value="TreeGrafter"/>
</dbReference>